<feature type="transmembrane region" description="Helical" evidence="1">
    <location>
        <begin position="339"/>
        <end position="361"/>
    </location>
</feature>
<feature type="transmembrane region" description="Helical" evidence="1">
    <location>
        <begin position="398"/>
        <end position="414"/>
    </location>
</feature>
<protein>
    <recommendedName>
        <fullName evidence="4">Copper-transporting ATPase</fullName>
    </recommendedName>
</protein>
<feature type="transmembrane region" description="Helical" evidence="1">
    <location>
        <begin position="65"/>
        <end position="88"/>
    </location>
</feature>
<organism evidence="2 3">
    <name type="scientific">Amycolatopsis saalfeldensis</name>
    <dbReference type="NCBI Taxonomy" id="394193"/>
    <lineage>
        <taxon>Bacteria</taxon>
        <taxon>Bacillati</taxon>
        <taxon>Actinomycetota</taxon>
        <taxon>Actinomycetes</taxon>
        <taxon>Pseudonocardiales</taxon>
        <taxon>Pseudonocardiaceae</taxon>
        <taxon>Amycolatopsis</taxon>
    </lineage>
</organism>
<reference evidence="2 3" key="1">
    <citation type="submission" date="2016-10" db="EMBL/GenBank/DDBJ databases">
        <authorList>
            <person name="de Groot N.N."/>
        </authorList>
    </citation>
    <scope>NUCLEOTIDE SEQUENCE [LARGE SCALE GENOMIC DNA]</scope>
    <source>
        <strain evidence="2 3">DSM 44993</strain>
    </source>
</reference>
<evidence type="ECO:0000313" key="2">
    <source>
        <dbReference type="EMBL" id="SEP49573.1"/>
    </source>
</evidence>
<name>A0A1H8YC54_9PSEU</name>
<evidence type="ECO:0000313" key="3">
    <source>
        <dbReference type="Proteomes" id="UP000198582"/>
    </source>
</evidence>
<evidence type="ECO:0000256" key="1">
    <source>
        <dbReference type="SAM" id="Phobius"/>
    </source>
</evidence>
<evidence type="ECO:0008006" key="4">
    <source>
        <dbReference type="Google" id="ProtNLM"/>
    </source>
</evidence>
<feature type="transmembrane region" description="Helical" evidence="1">
    <location>
        <begin position="109"/>
        <end position="131"/>
    </location>
</feature>
<dbReference type="Pfam" id="PF20176">
    <property type="entry name" value="DUF6541"/>
    <property type="match status" value="1"/>
</dbReference>
<gene>
    <name evidence="2" type="ORF">SAMN04489732_113110</name>
</gene>
<keyword evidence="3" id="KW-1185">Reference proteome</keyword>
<feature type="transmembrane region" description="Helical" evidence="1">
    <location>
        <begin position="421"/>
        <end position="440"/>
    </location>
</feature>
<feature type="transmembrane region" description="Helical" evidence="1">
    <location>
        <begin position="280"/>
        <end position="310"/>
    </location>
</feature>
<dbReference type="AlphaFoldDB" id="A0A1H8YC54"/>
<feature type="transmembrane region" description="Helical" evidence="1">
    <location>
        <begin position="455"/>
        <end position="476"/>
    </location>
</feature>
<feature type="transmembrane region" description="Helical" evidence="1">
    <location>
        <begin position="36"/>
        <end position="59"/>
    </location>
</feature>
<sequence length="670" mass="71405">MPAPDTFWSYFSAVLTYLAVLAVPGGLIGRAAGVRGWALAGLAPLLSYAVTGLAGPWLAIVGLPYNVATAAACTLLLAGAAYGSRRLFIARGWLKPGAEEPPVPWTRRAHWAVAACVVVAVGLSIAVVLSARGGTTAVFQRWDTVFHANGIRYIADTGDGSLMGMGKINWYPDGSFYPNGYHLVGALVYQISGTSVPVTLNAITMPVAGIFALAMVALIRQLGGRAVYAGCTALVAAAATTGAYESVSSGLLPYALGIVLTPLAVVALQRFLVRPGIDTGLIVALAAVGLLAAHSSALFGAVLFALPVALQRWYRSLRRKPVDGVPDGRPAWRVVGGDVLRMVPVMLGSGLLAAPMILGAISFTAGSYPYQAWNSDLSVPLALKLLVTFQQVLSRPQIWLTVLLAVGVLSFHTLGRMRWALFSALGLSAFFVLVTCYGYLPWVISLSRPWWNDRYRLMALAAIPLCLLAGHGMAELQRWFARLAGSGEWARSRPRVLTRVGVGTAVLVVVVMAVLTGGFYRTANATAVSYLYYNGPEGEVTPPVSANEITAMERLGAMGIPAREKVLNDRMDGTAWMYAIAGVHPVAGHYDGGGHVDPDAVYLALHFRDYDSDPRVRDAVRRLDVHHVLIGSGTIRKDTPIAPGLRGLDGRDFLKLDYRNPGASIYTIVK</sequence>
<feature type="transmembrane region" description="Helical" evidence="1">
    <location>
        <begin position="250"/>
        <end position="268"/>
    </location>
</feature>
<dbReference type="RefSeq" id="WP_091621501.1">
    <property type="nucleotide sequence ID" value="NZ_FOEF01000013.1"/>
</dbReference>
<accession>A0A1H8YC54</accession>
<keyword evidence="1" id="KW-0812">Transmembrane</keyword>
<dbReference type="Proteomes" id="UP000198582">
    <property type="component" value="Unassembled WGS sequence"/>
</dbReference>
<dbReference type="EMBL" id="FOEF01000013">
    <property type="protein sequence ID" value="SEP49573.1"/>
    <property type="molecule type" value="Genomic_DNA"/>
</dbReference>
<feature type="transmembrane region" description="Helical" evidence="1">
    <location>
        <begin position="198"/>
        <end position="219"/>
    </location>
</feature>
<feature type="transmembrane region" description="Helical" evidence="1">
    <location>
        <begin position="6"/>
        <end position="29"/>
    </location>
</feature>
<dbReference type="OrthoDB" id="3251757at2"/>
<feature type="transmembrane region" description="Helical" evidence="1">
    <location>
        <begin position="496"/>
        <end position="520"/>
    </location>
</feature>
<keyword evidence="1" id="KW-1133">Transmembrane helix</keyword>
<feature type="transmembrane region" description="Helical" evidence="1">
    <location>
        <begin position="226"/>
        <end position="244"/>
    </location>
</feature>
<dbReference type="STRING" id="394193.SAMN04489732_113110"/>
<keyword evidence="1" id="KW-0472">Membrane</keyword>
<proteinExistence type="predicted"/>
<dbReference type="InterPro" id="IPR046671">
    <property type="entry name" value="DUF6541"/>
</dbReference>